<organism evidence="3 4">
    <name type="scientific">[Clostridium] ultunense Esp</name>
    <dbReference type="NCBI Taxonomy" id="1288971"/>
    <lineage>
        <taxon>Bacteria</taxon>
        <taxon>Bacillati</taxon>
        <taxon>Bacillota</taxon>
        <taxon>Tissierellia</taxon>
        <taxon>Tissierellales</taxon>
        <taxon>Tepidimicrobiaceae</taxon>
        <taxon>Schnuerera</taxon>
    </lineage>
</organism>
<comment type="similarity">
    <text evidence="1">Belongs to the bacterial solute-binding protein 8 family.</text>
</comment>
<dbReference type="Pfam" id="PF01497">
    <property type="entry name" value="Peripla_BP_2"/>
    <property type="match status" value="1"/>
</dbReference>
<dbReference type="AlphaFoldDB" id="M1ZAQ7"/>
<protein>
    <submittedName>
        <fullName evidence="3">Putative Periplasmic binding protein</fullName>
    </submittedName>
</protein>
<dbReference type="Gene3D" id="3.40.50.1980">
    <property type="entry name" value="Nitrogenase molybdenum iron protein domain"/>
    <property type="match status" value="2"/>
</dbReference>
<evidence type="ECO:0000259" key="2">
    <source>
        <dbReference type="PROSITE" id="PS50983"/>
    </source>
</evidence>
<feature type="domain" description="Fe/B12 periplasmic-binding" evidence="2">
    <location>
        <begin position="73"/>
        <end position="334"/>
    </location>
</feature>
<dbReference type="PROSITE" id="PS51257">
    <property type="entry name" value="PROKAR_LIPOPROTEIN"/>
    <property type="match status" value="1"/>
</dbReference>
<dbReference type="OrthoDB" id="9816357at2"/>
<accession>M1ZAQ7</accession>
<dbReference type="EMBL" id="LT669839">
    <property type="protein sequence ID" value="SHD77593.1"/>
    <property type="molecule type" value="Genomic_DNA"/>
</dbReference>
<dbReference type="RefSeq" id="WP_005584667.1">
    <property type="nucleotide sequence ID" value="NZ_LT669839.1"/>
</dbReference>
<dbReference type="InterPro" id="IPR002491">
    <property type="entry name" value="ABC_transptr_periplasmic_BD"/>
</dbReference>
<dbReference type="SUPFAM" id="SSF53807">
    <property type="entry name" value="Helical backbone' metal receptor"/>
    <property type="match status" value="1"/>
</dbReference>
<dbReference type="PANTHER" id="PTHR30535:SF34">
    <property type="entry name" value="MOLYBDATE-BINDING PROTEIN MOLA"/>
    <property type="match status" value="1"/>
</dbReference>
<evidence type="ECO:0000313" key="4">
    <source>
        <dbReference type="Proteomes" id="UP000245423"/>
    </source>
</evidence>
<keyword evidence="4" id="KW-1185">Reference proteome</keyword>
<evidence type="ECO:0000256" key="1">
    <source>
        <dbReference type="ARBA" id="ARBA00008814"/>
    </source>
</evidence>
<evidence type="ECO:0000313" key="3">
    <source>
        <dbReference type="EMBL" id="SHD77593.1"/>
    </source>
</evidence>
<reference evidence="3 4" key="1">
    <citation type="submission" date="2016-11" db="EMBL/GenBank/DDBJ databases">
        <authorList>
            <person name="Manzoor S."/>
        </authorList>
    </citation>
    <scope>NUCLEOTIDE SEQUENCE [LARGE SCALE GENOMIC DNA]</scope>
    <source>
        <strain evidence="3">Clostridium ultunense strain Esp</strain>
    </source>
</reference>
<dbReference type="Proteomes" id="UP000245423">
    <property type="component" value="Chromosome 1"/>
</dbReference>
<dbReference type="HOGENOM" id="CLU_038034_2_3_9"/>
<name>M1ZAQ7_9FIRM</name>
<dbReference type="GO" id="GO:0071281">
    <property type="term" value="P:cellular response to iron ion"/>
    <property type="evidence" value="ECO:0007669"/>
    <property type="project" value="TreeGrafter"/>
</dbReference>
<sequence length="336" mass="38199">MNREKIISSLLILILILSLITACSNNEDLKTNTGKVEQVETEELEYGIDIKEDSVTFVDGRDKEMTIRKHPERTIVLFDSYLEVWCKSGGTVVGRLEAPPEKIVEEAKDAEVVGKQGAINVEKVLSLEPDLVILNSNQKHQMELVPILEENGIEIVALNYFVKDDYFKMVRLFTALNDREDLYEEYGIKVRDGIEEIIEKAPKDKNYKILVMMASAKSITVRGSDSTVGEMLKDLHTTNISGTAATGPDAIAFSMEKILEEDPDFIFVQTTGSDKEKVLERLKKDVEDNPAWNSLTAVKEDRYIFLPKELYMYKPNHRYVEAYEGLAKILYPDTFK</sequence>
<dbReference type="PANTHER" id="PTHR30535">
    <property type="entry name" value="VITAMIN B12-BINDING PROTEIN"/>
    <property type="match status" value="1"/>
</dbReference>
<gene>
    <name evidence="3" type="ORF">CUESP1_2239</name>
</gene>
<proteinExistence type="inferred from homology"/>
<dbReference type="InterPro" id="IPR050902">
    <property type="entry name" value="ABC_Transporter_SBP"/>
</dbReference>
<dbReference type="PROSITE" id="PS50983">
    <property type="entry name" value="FE_B12_PBP"/>
    <property type="match status" value="1"/>
</dbReference>